<feature type="transmembrane region" description="Helical" evidence="1">
    <location>
        <begin position="56"/>
        <end position="77"/>
    </location>
</feature>
<feature type="transmembrane region" description="Helical" evidence="1">
    <location>
        <begin position="26"/>
        <end position="49"/>
    </location>
</feature>
<protein>
    <recommendedName>
        <fullName evidence="5">Transmembrane protein</fullName>
    </recommendedName>
</protein>
<dbReference type="AlphaFoldDB" id="A0A833T8H5"/>
<evidence type="ECO:0000313" key="4">
    <source>
        <dbReference type="Proteomes" id="UP000602510"/>
    </source>
</evidence>
<keyword evidence="1" id="KW-0472">Membrane</keyword>
<dbReference type="Proteomes" id="UP000602510">
    <property type="component" value="Unassembled WGS sequence"/>
</dbReference>
<feature type="transmembrane region" description="Helical" evidence="1">
    <location>
        <begin position="392"/>
        <end position="416"/>
    </location>
</feature>
<evidence type="ECO:0000313" key="2">
    <source>
        <dbReference type="EMBL" id="KAF4045278.1"/>
    </source>
</evidence>
<sequence length="495" mass="55859">MVTLVLGQELVPLQDPSDGWSSNYGFWVRTSILVFVGIPTLTIQATYFIDGVKVPVVRLVLLSFVSSVSVVAGSMAVCAHLPFPVPFFLLAMFPVLSVVLIIAFRVIIGTRIIHQIMAHRGQLTRYLHFVNAKCLLIFIYPAYEALFHAVHGTHYQFLVILFLPVMKTGLKNIMRRRTAHMEDMTPETVIFTVDLFNSIYMATCIQRASSLFTITVIMVVDLSLTLIMLYGIHHCTVSAVERLRHGVPGFQEKGNMLEALCLLCRDVQKFKQQSRSGIRIYSCLPYKLDAADERLMVLLDKAPVETSSKLRTGINQPGPNKDEILPRNSFSNLLKPHANLFQGRNGTIHPDVASRIPKSETRPIECVERVPCTDSYLYLKDTLETLFTMECLVIASYLETVIPFFYTVYILVIVHLPSARYHFELVGIILDNVGATVLPVFVFALLQVVSLALLVMLIQKNCGMRAVYQLVFVLETQMPLVQGKLMFWMTCTFRV</sequence>
<evidence type="ECO:0008006" key="5">
    <source>
        <dbReference type="Google" id="ProtNLM"/>
    </source>
</evidence>
<name>A0A833T8H5_PHYIN</name>
<comment type="caution">
    <text evidence="2">The sequence shown here is derived from an EMBL/GenBank/DDBJ whole genome shotgun (WGS) entry which is preliminary data.</text>
</comment>
<organism evidence="2 4">
    <name type="scientific">Phytophthora infestans</name>
    <name type="common">Potato late blight agent</name>
    <name type="synonym">Botrytis infestans</name>
    <dbReference type="NCBI Taxonomy" id="4787"/>
    <lineage>
        <taxon>Eukaryota</taxon>
        <taxon>Sar</taxon>
        <taxon>Stramenopiles</taxon>
        <taxon>Oomycota</taxon>
        <taxon>Peronosporomycetes</taxon>
        <taxon>Peronosporales</taxon>
        <taxon>Peronosporaceae</taxon>
        <taxon>Phytophthora</taxon>
    </lineage>
</organism>
<feature type="transmembrane region" description="Helical" evidence="1">
    <location>
        <begin position="126"/>
        <end position="143"/>
    </location>
</feature>
<feature type="transmembrane region" description="Helical" evidence="1">
    <location>
        <begin position="209"/>
        <end position="232"/>
    </location>
</feature>
<dbReference type="EMBL" id="WSZM01000052">
    <property type="protein sequence ID" value="KAF4045278.1"/>
    <property type="molecule type" value="Genomic_DNA"/>
</dbReference>
<accession>A0A833T8H5</accession>
<keyword evidence="1" id="KW-0812">Transmembrane</keyword>
<proteinExistence type="predicted"/>
<gene>
    <name evidence="2" type="ORF">GN244_ATG02322</name>
    <name evidence="3" type="ORF">GN958_ATG21017</name>
</gene>
<dbReference type="Proteomes" id="UP000704712">
    <property type="component" value="Unassembled WGS sequence"/>
</dbReference>
<keyword evidence="1" id="KW-1133">Transmembrane helix</keyword>
<feature type="transmembrane region" description="Helical" evidence="1">
    <location>
        <begin position="436"/>
        <end position="458"/>
    </location>
</feature>
<reference evidence="2" key="1">
    <citation type="submission" date="2020-04" db="EMBL/GenBank/DDBJ databases">
        <title>Hybrid Assembly of Korean Phytophthora infestans isolates.</title>
        <authorList>
            <person name="Prokchorchik M."/>
            <person name="Lee Y."/>
            <person name="Seo J."/>
            <person name="Cho J.-H."/>
            <person name="Park Y.-E."/>
            <person name="Jang D.-C."/>
            <person name="Im J.-S."/>
            <person name="Choi J.-G."/>
            <person name="Park H.-J."/>
            <person name="Lee G.-B."/>
            <person name="Lee Y.-G."/>
            <person name="Hong S.-Y."/>
            <person name="Cho K."/>
            <person name="Sohn K.H."/>
        </authorList>
    </citation>
    <scope>NUCLEOTIDE SEQUENCE</scope>
    <source>
        <strain evidence="2">KR_1_A1</strain>
        <strain evidence="3">KR_2_A2</strain>
    </source>
</reference>
<dbReference type="EMBL" id="JAACNO010002920">
    <property type="protein sequence ID" value="KAF4129808.1"/>
    <property type="molecule type" value="Genomic_DNA"/>
</dbReference>
<feature type="transmembrane region" description="Helical" evidence="1">
    <location>
        <begin position="83"/>
        <end position="106"/>
    </location>
</feature>
<evidence type="ECO:0000313" key="3">
    <source>
        <dbReference type="EMBL" id="KAF4129808.1"/>
    </source>
</evidence>
<evidence type="ECO:0000256" key="1">
    <source>
        <dbReference type="SAM" id="Phobius"/>
    </source>
</evidence>
<keyword evidence="4" id="KW-1185">Reference proteome</keyword>